<dbReference type="Proteomes" id="UP000199433">
    <property type="component" value="Unassembled WGS sequence"/>
</dbReference>
<keyword evidence="3" id="KW-0479">Metal-binding</keyword>
<dbReference type="InterPro" id="IPR011650">
    <property type="entry name" value="Peptidase_M20_dimer"/>
</dbReference>
<comment type="similarity">
    <text evidence="1">Belongs to the peptidase M20 family.</text>
</comment>
<protein>
    <submittedName>
        <fullName evidence="5">Amidohydrolase</fullName>
    </submittedName>
</protein>
<gene>
    <name evidence="5" type="ORF">SAMN04488098_10269</name>
</gene>
<dbReference type="Gene3D" id="3.30.70.360">
    <property type="match status" value="1"/>
</dbReference>
<dbReference type="EMBL" id="FNFK01000026">
    <property type="protein sequence ID" value="SDK36723.1"/>
    <property type="molecule type" value="Genomic_DNA"/>
</dbReference>
<dbReference type="Pfam" id="PF07687">
    <property type="entry name" value="M20_dimer"/>
    <property type="match status" value="1"/>
</dbReference>
<evidence type="ECO:0000256" key="1">
    <source>
        <dbReference type="ARBA" id="ARBA00006153"/>
    </source>
</evidence>
<dbReference type="GO" id="GO:0046872">
    <property type="term" value="F:metal ion binding"/>
    <property type="evidence" value="ECO:0007669"/>
    <property type="project" value="UniProtKB-KW"/>
</dbReference>
<dbReference type="Pfam" id="PF01546">
    <property type="entry name" value="Peptidase_M20"/>
    <property type="match status" value="1"/>
</dbReference>
<dbReference type="InterPro" id="IPR036264">
    <property type="entry name" value="Bact_exopeptidase_dim_dom"/>
</dbReference>
<feature type="binding site" evidence="3">
    <location>
        <position position="107"/>
    </location>
    <ligand>
        <name>Mn(2+)</name>
        <dbReference type="ChEBI" id="CHEBI:29035"/>
        <label>2</label>
    </ligand>
</feature>
<dbReference type="SUPFAM" id="SSF55031">
    <property type="entry name" value="Bacterial exopeptidase dimerisation domain"/>
    <property type="match status" value="1"/>
</dbReference>
<keyword evidence="3" id="KW-0464">Manganese</keyword>
<sequence>MSLESLEEALDHLFPETVQWRRRLHENPEPSFEEWNTRQFIADKLREFGYEEVEENVGGGGITAYLRGANYGPVIAFRADFDALRIEEETGLSFASKNPGVMHACGHDGHTATLLSVAKVLKAHEDELSGSVKFIFQHAEEVLPGGGKAMVDAGVLEDVDAVYGLHLRSPLEYGTVSYCEGYAMAAPDFFSIEIQGKGGHAAHPSSTVDAVVVASFVVNQLQTIISRKKDPTQSGVLTFSTFKAGDGANNVIADKASLKGTVRTFDPDLRNLVEEKIQTMTESICEAHGATCKVTYTRGYPALFNHIEETQLISTLFEANRKNVNVEPIPLRMGGEDFAYFLQEKPGSFFFVHSGNKEKGITYPHHHPKFDFDERAMLTGAKCFIDIVGHYLMDTSVVSSNSHHAVGE</sequence>
<dbReference type="OrthoDB" id="9776731at2"/>
<keyword evidence="6" id="KW-1185">Reference proteome</keyword>
<dbReference type="NCBIfam" id="TIGR01891">
    <property type="entry name" value="amidohydrolases"/>
    <property type="match status" value="1"/>
</dbReference>
<dbReference type="GO" id="GO:0016787">
    <property type="term" value="F:hydrolase activity"/>
    <property type="evidence" value="ECO:0007669"/>
    <property type="project" value="UniProtKB-KW"/>
</dbReference>
<evidence type="ECO:0000313" key="5">
    <source>
        <dbReference type="EMBL" id="SDK36723.1"/>
    </source>
</evidence>
<comment type="cofactor">
    <cofactor evidence="3">
        <name>Mn(2+)</name>
        <dbReference type="ChEBI" id="CHEBI:29035"/>
    </cofactor>
    <text evidence="3">The Mn(2+) ion enhances activity.</text>
</comment>
<dbReference type="InterPro" id="IPR002933">
    <property type="entry name" value="Peptidase_M20"/>
</dbReference>
<feature type="binding site" evidence="3">
    <location>
        <position position="366"/>
    </location>
    <ligand>
        <name>Mn(2+)</name>
        <dbReference type="ChEBI" id="CHEBI:29035"/>
        <label>2</label>
    </ligand>
</feature>
<dbReference type="Gene3D" id="3.40.630.10">
    <property type="entry name" value="Zn peptidases"/>
    <property type="match status" value="1"/>
</dbReference>
<feature type="binding site" evidence="3">
    <location>
        <position position="166"/>
    </location>
    <ligand>
        <name>Mn(2+)</name>
        <dbReference type="ChEBI" id="CHEBI:29035"/>
        <label>2</label>
    </ligand>
</feature>
<organism evidence="5 6">
    <name type="scientific">Alkalibacterium thalassium</name>
    <dbReference type="NCBI Taxonomy" id="426701"/>
    <lineage>
        <taxon>Bacteria</taxon>
        <taxon>Bacillati</taxon>
        <taxon>Bacillota</taxon>
        <taxon>Bacilli</taxon>
        <taxon>Lactobacillales</taxon>
        <taxon>Carnobacteriaceae</taxon>
        <taxon>Alkalibacterium</taxon>
    </lineage>
</organism>
<evidence type="ECO:0000259" key="4">
    <source>
        <dbReference type="Pfam" id="PF07687"/>
    </source>
</evidence>
<dbReference type="InterPro" id="IPR017439">
    <property type="entry name" value="Amidohydrolase"/>
</dbReference>
<dbReference type="FunFam" id="3.30.70.360:FF:000014">
    <property type="entry name" value="N-acyl-L-amino acid amidohydrolase"/>
    <property type="match status" value="1"/>
</dbReference>
<dbReference type="STRING" id="426701.SAMN04488098_10269"/>
<dbReference type="PANTHER" id="PTHR11014">
    <property type="entry name" value="PEPTIDASE M20 FAMILY MEMBER"/>
    <property type="match status" value="1"/>
</dbReference>
<accession>A0A1G9BB83</accession>
<dbReference type="RefSeq" id="WP_091267133.1">
    <property type="nucleotide sequence ID" value="NZ_FNFK01000026.1"/>
</dbReference>
<proteinExistence type="inferred from homology"/>
<feature type="binding site" evidence="3">
    <location>
        <position position="141"/>
    </location>
    <ligand>
        <name>Mn(2+)</name>
        <dbReference type="ChEBI" id="CHEBI:29035"/>
        <label>2</label>
    </ligand>
</feature>
<name>A0A1G9BB83_9LACT</name>
<dbReference type="PANTHER" id="PTHR11014:SF63">
    <property type="entry name" value="METALLOPEPTIDASE, PUTATIVE (AFU_ORTHOLOGUE AFUA_6G09600)-RELATED"/>
    <property type="match status" value="1"/>
</dbReference>
<reference evidence="6" key="1">
    <citation type="submission" date="2016-10" db="EMBL/GenBank/DDBJ databases">
        <authorList>
            <person name="Varghese N."/>
            <person name="Submissions S."/>
        </authorList>
    </citation>
    <scope>NUCLEOTIDE SEQUENCE [LARGE SCALE GENOMIC DNA]</scope>
    <source>
        <strain evidence="6">DSM 19181</strain>
    </source>
</reference>
<feature type="domain" description="Peptidase M20 dimerisation" evidence="4">
    <location>
        <begin position="190"/>
        <end position="283"/>
    </location>
</feature>
<evidence type="ECO:0000256" key="3">
    <source>
        <dbReference type="PIRSR" id="PIRSR005962-1"/>
    </source>
</evidence>
<dbReference type="PIRSF" id="PIRSF005962">
    <property type="entry name" value="Pept_M20D_amidohydro"/>
    <property type="match status" value="1"/>
</dbReference>
<evidence type="ECO:0000256" key="2">
    <source>
        <dbReference type="ARBA" id="ARBA00022801"/>
    </source>
</evidence>
<dbReference type="AlphaFoldDB" id="A0A1G9BB83"/>
<evidence type="ECO:0000313" key="6">
    <source>
        <dbReference type="Proteomes" id="UP000199433"/>
    </source>
</evidence>
<dbReference type="SUPFAM" id="SSF53187">
    <property type="entry name" value="Zn-dependent exopeptidases"/>
    <property type="match status" value="1"/>
</dbReference>
<keyword evidence="2 5" id="KW-0378">Hydrolase</keyword>
<feature type="binding site" evidence="3">
    <location>
        <position position="105"/>
    </location>
    <ligand>
        <name>Mn(2+)</name>
        <dbReference type="ChEBI" id="CHEBI:29035"/>
        <label>2</label>
    </ligand>
</feature>